<proteinExistence type="predicted"/>
<evidence type="ECO:0000313" key="1">
    <source>
        <dbReference type="EMBL" id="KAB8302296.1"/>
    </source>
</evidence>
<keyword evidence="2" id="KW-1185">Reference proteome</keyword>
<protein>
    <submittedName>
        <fullName evidence="1">Uncharacterized protein</fullName>
    </submittedName>
</protein>
<dbReference type="AlphaFoldDB" id="A0A5N6KET8"/>
<accession>A0A5N6KET8</accession>
<name>A0A5N6KET8_MONLA</name>
<reference evidence="1 2" key="1">
    <citation type="submission" date="2019-06" db="EMBL/GenBank/DDBJ databases">
        <title>Genome Sequence of the Brown Rot Fungal Pathogen Monilinia laxa.</title>
        <authorList>
            <person name="De Miccolis Angelini R.M."/>
            <person name="Landi L."/>
            <person name="Abate D."/>
            <person name="Pollastro S."/>
            <person name="Romanazzi G."/>
            <person name="Faretra F."/>
        </authorList>
    </citation>
    <scope>NUCLEOTIDE SEQUENCE [LARGE SCALE GENOMIC DNA]</scope>
    <source>
        <strain evidence="1 2">Mlax316</strain>
    </source>
</reference>
<sequence>MSRYGWQLTNLFLSRFHVLKIDSNFPRKLQSSVSIFSRHQIQEWSAHNSKTFPISTTTLMLSHSIEREAFSPHLLEIESEPSTEVLPRLQSPLVRRLIKSSIRQISVHCWNILVLSSIATLRESRIIKSYLGIFRRCVASGEVSLLKISDMNSNLSLPRCQFIHALGLDKTLPWDQAYRQGLPLRRSTGNSSYQAVVWICLATLFVKIKSNVLGRLLTVFCTSCLSSSSSQALGLWPENIGFKLRSVSISICFTSSLFVILFIEYQQTIRISIQIKTTSPTPHFTNPKQKVNMSPCSCCTHAAAEGCSSTCSCCKDKVTSTDNLIASLHIISHISNLFTASHR</sequence>
<comment type="caution">
    <text evidence="1">The sequence shown here is derived from an EMBL/GenBank/DDBJ whole genome shotgun (WGS) entry which is preliminary data.</text>
</comment>
<evidence type="ECO:0000313" key="2">
    <source>
        <dbReference type="Proteomes" id="UP000326757"/>
    </source>
</evidence>
<dbReference type="Proteomes" id="UP000326757">
    <property type="component" value="Unassembled WGS sequence"/>
</dbReference>
<dbReference type="EMBL" id="VIGI01000003">
    <property type="protein sequence ID" value="KAB8302296.1"/>
    <property type="molecule type" value="Genomic_DNA"/>
</dbReference>
<gene>
    <name evidence="1" type="ORF">EYC80_005733</name>
</gene>
<organism evidence="1 2">
    <name type="scientific">Monilinia laxa</name>
    <name type="common">Brown rot fungus</name>
    <name type="synonym">Sclerotinia laxa</name>
    <dbReference type="NCBI Taxonomy" id="61186"/>
    <lineage>
        <taxon>Eukaryota</taxon>
        <taxon>Fungi</taxon>
        <taxon>Dikarya</taxon>
        <taxon>Ascomycota</taxon>
        <taxon>Pezizomycotina</taxon>
        <taxon>Leotiomycetes</taxon>
        <taxon>Helotiales</taxon>
        <taxon>Sclerotiniaceae</taxon>
        <taxon>Monilinia</taxon>
    </lineage>
</organism>